<proteinExistence type="predicted"/>
<reference evidence="1 2" key="1">
    <citation type="submission" date="2019-03" db="EMBL/GenBank/DDBJ databases">
        <title>Genomic Encyclopedia of Type Strains, Phase IV (KMG-IV): sequencing the most valuable type-strain genomes for metagenomic binning, comparative biology and taxonomic classification.</title>
        <authorList>
            <person name="Goeker M."/>
        </authorList>
    </citation>
    <scope>NUCLEOTIDE SEQUENCE [LARGE SCALE GENOMIC DNA]</scope>
    <source>
        <strain evidence="1 2">DSM 28287</strain>
    </source>
</reference>
<dbReference type="AlphaFoldDB" id="A0A4R6Q8K9"/>
<organism evidence="1 2">
    <name type="scientific">Aminicella lysinilytica</name>
    <dbReference type="NCBI Taxonomy" id="433323"/>
    <lineage>
        <taxon>Bacteria</taxon>
        <taxon>Bacillati</taxon>
        <taxon>Bacillota</taxon>
        <taxon>Clostridia</taxon>
        <taxon>Peptostreptococcales</taxon>
        <taxon>Anaerovoracaceae</taxon>
        <taxon>Aminicella</taxon>
    </lineage>
</organism>
<dbReference type="EMBL" id="SNXO01000007">
    <property type="protein sequence ID" value="TDP58470.1"/>
    <property type="molecule type" value="Genomic_DNA"/>
</dbReference>
<evidence type="ECO:0000313" key="1">
    <source>
        <dbReference type="EMBL" id="TDP58470.1"/>
    </source>
</evidence>
<name>A0A4R6Q8K9_9FIRM</name>
<comment type="caution">
    <text evidence="1">The sequence shown here is derived from an EMBL/GenBank/DDBJ whole genome shotgun (WGS) entry which is preliminary data.</text>
</comment>
<protein>
    <submittedName>
        <fullName evidence="1">Uncharacterized protein</fullName>
    </submittedName>
</protein>
<dbReference type="Proteomes" id="UP000295500">
    <property type="component" value="Unassembled WGS sequence"/>
</dbReference>
<gene>
    <name evidence="1" type="ORF">EV211_10769</name>
</gene>
<evidence type="ECO:0000313" key="2">
    <source>
        <dbReference type="Proteomes" id="UP000295500"/>
    </source>
</evidence>
<sequence>MFILDWLTKTKEPTAEEIRQKRESDIQAFYSTYDYREFKEGDYQKINTILSDLACNEPELVMGLWNEILDKNLDIIHKGEGPDGALHHLTMGILTCLTTSFASKKVIPLLLSDEEFLKEIISTTTSFSYSERCLGIMIDAALKNYDFQKANMILGWICDNKEAMVDTSMPKLIYAMEEVLTYEGEPKNVADYWQRQMVLNYAANLKADIEKEQDALADSRNDIPVSSNYVPDVGFPSTIPAFAYDDTALDSDEQEGYDIFDYRINENLDEAMWDPDSDECGLTGVYTDDNYFGDEWDLNRDLNFDGKNDLP</sequence>
<keyword evidence="2" id="KW-1185">Reference proteome</keyword>
<dbReference type="RefSeq" id="WP_133527981.1">
    <property type="nucleotide sequence ID" value="NZ_SNXO01000007.1"/>
</dbReference>
<accession>A0A4R6Q8K9</accession>